<reference evidence="1 2" key="1">
    <citation type="journal article" date="2022" name="New Phytol.">
        <title>Ecological generalism drives hyperdiversity of secondary metabolite gene clusters in xylarialean endophytes.</title>
        <authorList>
            <person name="Franco M.E.E."/>
            <person name="Wisecaver J.H."/>
            <person name="Arnold A.E."/>
            <person name="Ju Y.M."/>
            <person name="Slot J.C."/>
            <person name="Ahrendt S."/>
            <person name="Moore L.P."/>
            <person name="Eastman K.E."/>
            <person name="Scott K."/>
            <person name="Konkel Z."/>
            <person name="Mondo S.J."/>
            <person name="Kuo A."/>
            <person name="Hayes R.D."/>
            <person name="Haridas S."/>
            <person name="Andreopoulos B."/>
            <person name="Riley R."/>
            <person name="LaButti K."/>
            <person name="Pangilinan J."/>
            <person name="Lipzen A."/>
            <person name="Amirebrahimi M."/>
            <person name="Yan J."/>
            <person name="Adam C."/>
            <person name="Keymanesh K."/>
            <person name="Ng V."/>
            <person name="Louie K."/>
            <person name="Northen T."/>
            <person name="Drula E."/>
            <person name="Henrissat B."/>
            <person name="Hsieh H.M."/>
            <person name="Youens-Clark K."/>
            <person name="Lutzoni F."/>
            <person name="Miadlikowska J."/>
            <person name="Eastwood D.C."/>
            <person name="Hamelin R.C."/>
            <person name="Grigoriev I.V."/>
            <person name="U'Ren J.M."/>
        </authorList>
    </citation>
    <scope>NUCLEOTIDE SEQUENCE [LARGE SCALE GENOMIC DNA]</scope>
    <source>
        <strain evidence="1 2">ER1909</strain>
    </source>
</reference>
<dbReference type="Proteomes" id="UP001497680">
    <property type="component" value="Unassembled WGS sequence"/>
</dbReference>
<keyword evidence="2" id="KW-1185">Reference proteome</keyword>
<evidence type="ECO:0000313" key="1">
    <source>
        <dbReference type="EMBL" id="KAI6080707.1"/>
    </source>
</evidence>
<organism evidence="1 2">
    <name type="scientific">Hypoxylon rubiginosum</name>
    <dbReference type="NCBI Taxonomy" id="110542"/>
    <lineage>
        <taxon>Eukaryota</taxon>
        <taxon>Fungi</taxon>
        <taxon>Dikarya</taxon>
        <taxon>Ascomycota</taxon>
        <taxon>Pezizomycotina</taxon>
        <taxon>Sordariomycetes</taxon>
        <taxon>Xylariomycetidae</taxon>
        <taxon>Xylariales</taxon>
        <taxon>Hypoxylaceae</taxon>
        <taxon>Hypoxylon</taxon>
    </lineage>
</organism>
<proteinExistence type="predicted"/>
<sequence>MSYGKGPYGNQPGFNQFPQFPQGNQFAQPGYNQPQFQQARVTSAPQFTQPGFNQGPQSRKTKVPQSRKAGVTKAGVTKAGVTKAKVTKARVTSAPQVSRSTVQSRARSDSRDSETDEDGDTNMTNSPFNKPASPYMPPAKPSTSNKPVGISVYCRGYEKDPDTPMMDSDCNGPYYQDIGSHSHAPPGPMPWLKEELKEDERHYEEVQRKKRLGLPRYEWDSD</sequence>
<accession>A0ACC0CK15</accession>
<evidence type="ECO:0000313" key="2">
    <source>
        <dbReference type="Proteomes" id="UP001497680"/>
    </source>
</evidence>
<dbReference type="EMBL" id="MU394426">
    <property type="protein sequence ID" value="KAI6080707.1"/>
    <property type="molecule type" value="Genomic_DNA"/>
</dbReference>
<name>A0ACC0CK15_9PEZI</name>
<comment type="caution">
    <text evidence="1">The sequence shown here is derived from an EMBL/GenBank/DDBJ whole genome shotgun (WGS) entry which is preliminary data.</text>
</comment>
<gene>
    <name evidence="1" type="ORF">F4821DRAFT_265620</name>
</gene>
<protein>
    <submittedName>
        <fullName evidence="1">Uncharacterized protein</fullName>
    </submittedName>
</protein>